<feature type="domain" description="N-acetyltransferase" evidence="1">
    <location>
        <begin position="1"/>
        <end position="110"/>
    </location>
</feature>
<name>A0A3B0UDK6_9ZZZZ</name>
<dbReference type="GO" id="GO:0016747">
    <property type="term" value="F:acyltransferase activity, transferring groups other than amino-acyl groups"/>
    <property type="evidence" value="ECO:0007669"/>
    <property type="project" value="InterPro"/>
</dbReference>
<accession>A0A3B0UDK6</accession>
<sequence length="180" mass="20768">MREKIHKGNAVIALEGEKVVGFCYIESWENRKFVANSGLIVHPDYRKTGLARNIKSKIFKLSRKKFPESRIFGITTSLAVMKINSGLGYQPVTFSELTMDETFWKGCQSCTNYDILLRTNRKMCLCTGMVCNPEEYDGDTGKKKKTSGSWKQFKKFLKTRSERFPIKNSFYPKISKILHK</sequence>
<gene>
    <name evidence="2" type="ORF">MNBD_BACTEROID07-90</name>
</gene>
<evidence type="ECO:0000259" key="1">
    <source>
        <dbReference type="PROSITE" id="PS51186"/>
    </source>
</evidence>
<dbReference type="SUPFAM" id="SSF55729">
    <property type="entry name" value="Acyl-CoA N-acyltransferases (Nat)"/>
    <property type="match status" value="1"/>
</dbReference>
<protein>
    <submittedName>
        <fullName evidence="2">N-acetyl-L-citrulline:glutamate N-acetyltransferase</fullName>
    </submittedName>
</protein>
<dbReference type="InterPro" id="IPR000182">
    <property type="entry name" value="GNAT_dom"/>
</dbReference>
<organism evidence="2">
    <name type="scientific">hydrothermal vent metagenome</name>
    <dbReference type="NCBI Taxonomy" id="652676"/>
    <lineage>
        <taxon>unclassified sequences</taxon>
        <taxon>metagenomes</taxon>
        <taxon>ecological metagenomes</taxon>
    </lineage>
</organism>
<evidence type="ECO:0000313" key="2">
    <source>
        <dbReference type="EMBL" id="VAW29065.1"/>
    </source>
</evidence>
<dbReference type="AlphaFoldDB" id="A0A3B0UDK6"/>
<dbReference type="PROSITE" id="PS51186">
    <property type="entry name" value="GNAT"/>
    <property type="match status" value="1"/>
</dbReference>
<reference evidence="2" key="1">
    <citation type="submission" date="2018-06" db="EMBL/GenBank/DDBJ databases">
        <authorList>
            <person name="Zhirakovskaya E."/>
        </authorList>
    </citation>
    <scope>NUCLEOTIDE SEQUENCE</scope>
</reference>
<dbReference type="CDD" id="cd04301">
    <property type="entry name" value="NAT_SF"/>
    <property type="match status" value="1"/>
</dbReference>
<dbReference type="InterPro" id="IPR016181">
    <property type="entry name" value="Acyl_CoA_acyltransferase"/>
</dbReference>
<dbReference type="Pfam" id="PF00583">
    <property type="entry name" value="Acetyltransf_1"/>
    <property type="match status" value="1"/>
</dbReference>
<proteinExistence type="predicted"/>
<keyword evidence="2" id="KW-0808">Transferase</keyword>
<dbReference type="Gene3D" id="3.40.630.30">
    <property type="match status" value="1"/>
</dbReference>
<dbReference type="EMBL" id="UOET01000316">
    <property type="protein sequence ID" value="VAW29065.1"/>
    <property type="molecule type" value="Genomic_DNA"/>
</dbReference>